<reference evidence="4 5" key="1">
    <citation type="submission" date="2019-03" db="EMBL/GenBank/DDBJ databases">
        <title>Genomic Encyclopedia of Type Strains, Phase IV (KMG-IV): sequencing the most valuable type-strain genomes for metagenomic binning, comparative biology and taxonomic classification.</title>
        <authorList>
            <person name="Goeker M."/>
        </authorList>
    </citation>
    <scope>NUCLEOTIDE SEQUENCE [LARGE SCALE GENOMIC DNA]</scope>
    <source>
        <strain evidence="4 5">DSM 21944</strain>
    </source>
</reference>
<evidence type="ECO:0000313" key="5">
    <source>
        <dbReference type="Proteomes" id="UP000294599"/>
    </source>
</evidence>
<feature type="region of interest" description="Disordered" evidence="3">
    <location>
        <begin position="97"/>
        <end position="121"/>
    </location>
</feature>
<dbReference type="PANTHER" id="PTHR46229">
    <property type="entry name" value="BOLA TRANSCRIPTION REGULATOR"/>
    <property type="match status" value="1"/>
</dbReference>
<proteinExistence type="inferred from homology"/>
<dbReference type="SUPFAM" id="SSF82657">
    <property type="entry name" value="BolA-like"/>
    <property type="match status" value="1"/>
</dbReference>
<dbReference type="EMBL" id="SMAF01000025">
    <property type="protein sequence ID" value="TCS93784.1"/>
    <property type="molecule type" value="Genomic_DNA"/>
</dbReference>
<dbReference type="InterPro" id="IPR050961">
    <property type="entry name" value="BolA/IbaG_stress_morph_reg"/>
</dbReference>
<dbReference type="GO" id="GO:0005829">
    <property type="term" value="C:cytosol"/>
    <property type="evidence" value="ECO:0007669"/>
    <property type="project" value="TreeGrafter"/>
</dbReference>
<comment type="similarity">
    <text evidence="1 2">Belongs to the BolA/IbaG family.</text>
</comment>
<evidence type="ECO:0000256" key="1">
    <source>
        <dbReference type="ARBA" id="ARBA00005578"/>
    </source>
</evidence>
<gene>
    <name evidence="4" type="ORF">EDC25_12539</name>
</gene>
<organism evidence="4 5">
    <name type="scientific">Pseudofulvimonas gallinarii</name>
    <dbReference type="NCBI Taxonomy" id="634155"/>
    <lineage>
        <taxon>Bacteria</taxon>
        <taxon>Pseudomonadati</taxon>
        <taxon>Pseudomonadota</taxon>
        <taxon>Gammaproteobacteria</taxon>
        <taxon>Lysobacterales</taxon>
        <taxon>Rhodanobacteraceae</taxon>
        <taxon>Pseudofulvimonas</taxon>
    </lineage>
</organism>
<dbReference type="PANTHER" id="PTHR46229:SF2">
    <property type="entry name" value="BOLA-LIKE PROTEIN 1"/>
    <property type="match status" value="1"/>
</dbReference>
<accession>A0A4R3L6G0</accession>
<protein>
    <submittedName>
        <fullName evidence="4">BolA protein family transcriptional regulator</fullName>
    </submittedName>
</protein>
<dbReference type="GO" id="GO:0006351">
    <property type="term" value="P:DNA-templated transcription"/>
    <property type="evidence" value="ECO:0007669"/>
    <property type="project" value="TreeGrafter"/>
</dbReference>
<dbReference type="Pfam" id="PF01722">
    <property type="entry name" value="BolA"/>
    <property type="match status" value="1"/>
</dbReference>
<dbReference type="Proteomes" id="UP000294599">
    <property type="component" value="Unassembled WGS sequence"/>
</dbReference>
<evidence type="ECO:0000313" key="4">
    <source>
        <dbReference type="EMBL" id="TCS93784.1"/>
    </source>
</evidence>
<name>A0A4R3L6G0_9GAMM</name>
<dbReference type="InterPro" id="IPR036065">
    <property type="entry name" value="BolA-like_sf"/>
</dbReference>
<dbReference type="AlphaFoldDB" id="A0A4R3L6G0"/>
<dbReference type="Gene3D" id="3.10.20.90">
    <property type="entry name" value="Phosphatidylinositol 3-kinase Catalytic Subunit, Chain A, domain 1"/>
    <property type="match status" value="1"/>
</dbReference>
<keyword evidence="5" id="KW-1185">Reference proteome</keyword>
<dbReference type="InterPro" id="IPR002634">
    <property type="entry name" value="BolA"/>
</dbReference>
<evidence type="ECO:0000256" key="3">
    <source>
        <dbReference type="SAM" id="MobiDB-lite"/>
    </source>
</evidence>
<evidence type="ECO:0000256" key="2">
    <source>
        <dbReference type="RuleBase" id="RU003860"/>
    </source>
</evidence>
<sequence>MAGAVDFPCGSAKVDMDRIDQQIQQALAALTPTHLEITDESHLHSRGLQTHYKAVVVSDAFAGLRPVQRHQRVYAALGELMPRFHAMALHTYTPQEWSEQAAAPDSPRCLGGSRFDKAAPG</sequence>
<comment type="caution">
    <text evidence="4">The sequence shown here is derived from an EMBL/GenBank/DDBJ whole genome shotgun (WGS) entry which is preliminary data.</text>
</comment>